<reference evidence="3 4" key="1">
    <citation type="journal article" date="2024" name="Nat. Commun.">
        <title>Phylogenomics reveals the evolutionary origins of lichenization in chlorophyte algae.</title>
        <authorList>
            <person name="Puginier C."/>
            <person name="Libourel C."/>
            <person name="Otte J."/>
            <person name="Skaloud P."/>
            <person name="Haon M."/>
            <person name="Grisel S."/>
            <person name="Petersen M."/>
            <person name="Berrin J.G."/>
            <person name="Delaux P.M."/>
            <person name="Dal Grande F."/>
            <person name="Keller J."/>
        </authorList>
    </citation>
    <scope>NUCLEOTIDE SEQUENCE [LARGE SCALE GENOMIC DNA]</scope>
    <source>
        <strain evidence="3 4">SAG 216-7</strain>
    </source>
</reference>
<evidence type="ECO:0000259" key="2">
    <source>
        <dbReference type="PROSITE" id="PS51352"/>
    </source>
</evidence>
<dbReference type="InterPro" id="IPR013766">
    <property type="entry name" value="Thioredoxin_domain"/>
</dbReference>
<organism evidence="3 4">
    <name type="scientific">Coccomyxa subellipsoidea</name>
    <dbReference type="NCBI Taxonomy" id="248742"/>
    <lineage>
        <taxon>Eukaryota</taxon>
        <taxon>Viridiplantae</taxon>
        <taxon>Chlorophyta</taxon>
        <taxon>core chlorophytes</taxon>
        <taxon>Trebouxiophyceae</taxon>
        <taxon>Trebouxiophyceae incertae sedis</taxon>
        <taxon>Coccomyxaceae</taxon>
        <taxon>Coccomyxa</taxon>
    </lineage>
</organism>
<evidence type="ECO:0000313" key="3">
    <source>
        <dbReference type="EMBL" id="KAK9904869.1"/>
    </source>
</evidence>
<gene>
    <name evidence="3" type="ORF">WJX75_004327</name>
</gene>
<sequence>MVNILPFLGPPRQPAPRRPGANGKPEEEKPGFFSRITAPGGEQQPPRAAGRGVVVPGRELPHITLNTVQGGKLEIGAPTGKWQMIVVYRGKHCPVSKNYLASLQQIIYELDELGVEVVAVSGDGRERAEAFLEALKATTETKEVTFKIAYSLPLEEMLAWGLFVSEPRNPRETDQPFPEPALFLINPDGEVIIIDYSNSPFARPDLRILVEGIRYIQENDYPVRGTYGYY</sequence>
<dbReference type="PROSITE" id="PS51352">
    <property type="entry name" value="THIOREDOXIN_2"/>
    <property type="match status" value="1"/>
</dbReference>
<feature type="region of interest" description="Disordered" evidence="1">
    <location>
        <begin position="1"/>
        <end position="51"/>
    </location>
</feature>
<feature type="compositionally biased region" description="Pro residues" evidence="1">
    <location>
        <begin position="8"/>
        <end position="17"/>
    </location>
</feature>
<comment type="caution">
    <text evidence="3">The sequence shown here is derived from an EMBL/GenBank/DDBJ whole genome shotgun (WGS) entry which is preliminary data.</text>
</comment>
<dbReference type="Gene3D" id="3.40.30.10">
    <property type="entry name" value="Glutaredoxin"/>
    <property type="match status" value="1"/>
</dbReference>
<dbReference type="Proteomes" id="UP001491310">
    <property type="component" value="Unassembled WGS sequence"/>
</dbReference>
<dbReference type="EMBL" id="JALJOT010000012">
    <property type="protein sequence ID" value="KAK9904869.1"/>
    <property type="molecule type" value="Genomic_DNA"/>
</dbReference>
<dbReference type="InterPro" id="IPR000866">
    <property type="entry name" value="AhpC/TSA"/>
</dbReference>
<protein>
    <recommendedName>
        <fullName evidence="2">Thioredoxin domain-containing protein</fullName>
    </recommendedName>
</protein>
<dbReference type="SUPFAM" id="SSF52833">
    <property type="entry name" value="Thioredoxin-like"/>
    <property type="match status" value="1"/>
</dbReference>
<feature type="domain" description="Thioredoxin" evidence="2">
    <location>
        <begin position="54"/>
        <end position="215"/>
    </location>
</feature>
<dbReference type="Pfam" id="PF00578">
    <property type="entry name" value="AhpC-TSA"/>
    <property type="match status" value="1"/>
</dbReference>
<keyword evidence="4" id="KW-1185">Reference proteome</keyword>
<dbReference type="InterPro" id="IPR036249">
    <property type="entry name" value="Thioredoxin-like_sf"/>
</dbReference>
<evidence type="ECO:0000313" key="4">
    <source>
        <dbReference type="Proteomes" id="UP001491310"/>
    </source>
</evidence>
<name>A0ABR2YGC6_9CHLO</name>
<accession>A0ABR2YGC6</accession>
<evidence type="ECO:0000256" key="1">
    <source>
        <dbReference type="SAM" id="MobiDB-lite"/>
    </source>
</evidence>
<proteinExistence type="predicted"/>